<dbReference type="PANTHER" id="PTHR32097:SF17">
    <property type="entry name" value="CAMP-BINDING PROTEIN 1-RELATED"/>
    <property type="match status" value="1"/>
</dbReference>
<reference evidence="3 4" key="1">
    <citation type="submission" date="2020-04" db="EMBL/GenBank/DDBJ databases">
        <title>Flammeovirga sp. SR4, a novel species isolated from seawater.</title>
        <authorList>
            <person name="Wang X."/>
        </authorList>
    </citation>
    <scope>NUCLEOTIDE SEQUENCE [LARGE SCALE GENOMIC DNA]</scope>
    <source>
        <strain evidence="3 4">ATCC 23126</strain>
    </source>
</reference>
<evidence type="ECO:0000313" key="3">
    <source>
        <dbReference type="EMBL" id="NME71841.1"/>
    </source>
</evidence>
<dbReference type="AlphaFoldDB" id="A0A7X9S017"/>
<dbReference type="Proteomes" id="UP000576082">
    <property type="component" value="Unassembled WGS sequence"/>
</dbReference>
<accession>A0A7X9S017</accession>
<comment type="caution">
    <text evidence="3">The sequence shown here is derived from an EMBL/GenBank/DDBJ whole genome shotgun (WGS) entry which is preliminary data.</text>
</comment>
<evidence type="ECO:0000256" key="1">
    <source>
        <dbReference type="ARBA" id="ARBA00022686"/>
    </source>
</evidence>
<dbReference type="CDD" id="cd06974">
    <property type="entry name" value="TerD_like"/>
    <property type="match status" value="1"/>
</dbReference>
<dbReference type="GO" id="GO:0046690">
    <property type="term" value="P:response to tellurium ion"/>
    <property type="evidence" value="ECO:0007669"/>
    <property type="project" value="UniProtKB-KW"/>
</dbReference>
<dbReference type="Gene3D" id="2.60.60.30">
    <property type="entry name" value="sav2460 like domains"/>
    <property type="match status" value="1"/>
</dbReference>
<gene>
    <name evidence="3" type="ORF">HHU12_28000</name>
</gene>
<dbReference type="Pfam" id="PF02342">
    <property type="entry name" value="TerD"/>
    <property type="match status" value="1"/>
</dbReference>
<keyword evidence="4" id="KW-1185">Reference proteome</keyword>
<keyword evidence="1" id="KW-0778">Tellurium resistance</keyword>
<dbReference type="EMBL" id="JABANE010000118">
    <property type="protein sequence ID" value="NME71841.1"/>
    <property type="molecule type" value="Genomic_DNA"/>
</dbReference>
<proteinExistence type="predicted"/>
<evidence type="ECO:0000313" key="4">
    <source>
        <dbReference type="Proteomes" id="UP000576082"/>
    </source>
</evidence>
<organism evidence="3 4">
    <name type="scientific">Flammeovirga aprica JL-4</name>
    <dbReference type="NCBI Taxonomy" id="694437"/>
    <lineage>
        <taxon>Bacteria</taxon>
        <taxon>Pseudomonadati</taxon>
        <taxon>Bacteroidota</taxon>
        <taxon>Cytophagia</taxon>
        <taxon>Cytophagales</taxon>
        <taxon>Flammeovirgaceae</taxon>
        <taxon>Flammeovirga</taxon>
    </lineage>
</organism>
<sequence>MNNIELQKKSKITLKKGNTISLIKDNGNSLDFVRVGVNWGAIQKKVFFNMIPVTTNVDLDASLTAFDKNMDALFTVYYNKLTSPDETIKHYGDDLEGDLNGNDGLDNEIIWVDLKNIDKKVKQIYLYLNSYSQQNFSQIPFSEVNIYSQNECLANFNLSASDEYADYVSMLMGRLVYKNNCWEFEVIGTPIAAKDISETILHIKENY</sequence>
<dbReference type="PANTHER" id="PTHR32097">
    <property type="entry name" value="CAMP-BINDING PROTEIN 1-RELATED"/>
    <property type="match status" value="1"/>
</dbReference>
<dbReference type="RefSeq" id="WP_169660044.1">
    <property type="nucleotide sequence ID" value="NZ_JABANE010000118.1"/>
</dbReference>
<dbReference type="InterPro" id="IPR003325">
    <property type="entry name" value="TerD"/>
</dbReference>
<protein>
    <submittedName>
        <fullName evidence="3">TerD family protein</fullName>
    </submittedName>
</protein>
<evidence type="ECO:0000259" key="2">
    <source>
        <dbReference type="Pfam" id="PF02342"/>
    </source>
</evidence>
<feature type="domain" description="TerD" evidence="2">
    <location>
        <begin position="12"/>
        <end position="192"/>
    </location>
</feature>
<dbReference type="InterPro" id="IPR051324">
    <property type="entry name" value="Stress/Tellurium_Resist"/>
</dbReference>
<name>A0A7X9S017_9BACT</name>